<dbReference type="Gene3D" id="2.130.10.10">
    <property type="entry name" value="YVTN repeat-like/Quinoprotein amine dehydrogenase"/>
    <property type="match status" value="1"/>
</dbReference>
<comment type="caution">
    <text evidence="3">The sequence shown here is derived from an EMBL/GenBank/DDBJ whole genome shotgun (WGS) entry which is preliminary data.</text>
</comment>
<protein>
    <recommendedName>
        <fullName evidence="2">F-box domain-containing protein</fullName>
    </recommendedName>
</protein>
<dbReference type="InterPro" id="IPR015943">
    <property type="entry name" value="WD40/YVTN_repeat-like_dom_sf"/>
</dbReference>
<dbReference type="SUPFAM" id="SSF50978">
    <property type="entry name" value="WD40 repeat-like"/>
    <property type="match status" value="1"/>
</dbReference>
<gene>
    <name evidence="3" type="ORF">EDD36DRAFT_285662</name>
</gene>
<dbReference type="Proteomes" id="UP001203852">
    <property type="component" value="Unassembled WGS sequence"/>
</dbReference>
<dbReference type="InterPro" id="IPR001810">
    <property type="entry name" value="F-box_dom"/>
</dbReference>
<dbReference type="InterPro" id="IPR036047">
    <property type="entry name" value="F-box-like_dom_sf"/>
</dbReference>
<evidence type="ECO:0000259" key="2">
    <source>
        <dbReference type="PROSITE" id="PS50181"/>
    </source>
</evidence>
<keyword evidence="4" id="KW-1185">Reference proteome</keyword>
<dbReference type="InterPro" id="IPR036322">
    <property type="entry name" value="WD40_repeat_dom_sf"/>
</dbReference>
<reference evidence="3" key="1">
    <citation type="journal article" date="2022" name="bioRxiv">
        <title>Deciphering the potential niche of two novel black yeast fungi from a biological soil crust based on their genomes, phenotypes, and melanin regulation.</title>
        <authorList>
            <consortium name="DOE Joint Genome Institute"/>
            <person name="Carr E.C."/>
            <person name="Barton Q."/>
            <person name="Grambo S."/>
            <person name="Sullivan M."/>
            <person name="Renfro C.M."/>
            <person name="Kuo A."/>
            <person name="Pangilinan J."/>
            <person name="Lipzen A."/>
            <person name="Keymanesh K."/>
            <person name="Savage E."/>
            <person name="Barry K."/>
            <person name="Grigoriev I.V."/>
            <person name="Riekhof W.R."/>
            <person name="Harris S.S."/>
        </authorList>
    </citation>
    <scope>NUCLEOTIDE SEQUENCE</scope>
    <source>
        <strain evidence="3">JF 03-4F</strain>
    </source>
</reference>
<dbReference type="AlphaFoldDB" id="A0AAN6IB46"/>
<name>A0AAN6IB46_9EURO</name>
<evidence type="ECO:0000313" key="4">
    <source>
        <dbReference type="Proteomes" id="UP001203852"/>
    </source>
</evidence>
<dbReference type="Pfam" id="PF12937">
    <property type="entry name" value="F-box-like"/>
    <property type="match status" value="1"/>
</dbReference>
<feature type="compositionally biased region" description="Low complexity" evidence="1">
    <location>
        <begin position="420"/>
        <end position="435"/>
    </location>
</feature>
<proteinExistence type="predicted"/>
<feature type="region of interest" description="Disordered" evidence="1">
    <location>
        <begin position="415"/>
        <end position="441"/>
    </location>
</feature>
<feature type="domain" description="F-box" evidence="2">
    <location>
        <begin position="1"/>
        <end position="48"/>
    </location>
</feature>
<sequence>MLQDLPVEVIQQIIGHLSTASSIVNLSLTNRKVHAIISNDDYACFRTFVQRAFPSLKTPPIWRDSARALTSRSRAWDRRAFVARECHPPPDKAEPPQNFIPTVGYHPVIDSYETWPGSTWLSRKEVLAWGAAGRLRVRIIQNGVATWGSFQIPDDHRQELDILDVRLLLSHQHDNKAGESIVLRRANGELIRVETGPRLDVFKEKSRYIVPPDVTCIDISKDAHPILAACGGDSIHLYPVHASERNVRPVDSVVVQSSYAVRNRKRCATFLSDTSLAVGVQFLQGRNRAPINVYDISPTGLSATPLHESISFAESSHAVIGRHSANVIVPLDDWGTSTRRPGQIFLSGWTDGIARLHDTRVPTRAVTEYVDFVDDGQILSLLPIGHERFMAGSHQNGCLKIFDLRMAGARPYSYLDARRPSPSTRISSRSGSTTPHSKDRRDINIFLTPTINYGERLWQPLARRPARRSNRYRGSVYSLSSPSPSSPTVYAGIENHVLRLDFVSTDDYRSGKQGLVDPSLGLYDKTNHVLNLSCYERPRKGHESTDPVLLRKQLNLISGGKNDSAVEPHVGTSLHTEAEPGWDERWSLETFDRNRGRGLHWGTTREVVG</sequence>
<dbReference type="PROSITE" id="PS50181">
    <property type="entry name" value="FBOX"/>
    <property type="match status" value="1"/>
</dbReference>
<organism evidence="3 4">
    <name type="scientific">Exophiala viscosa</name>
    <dbReference type="NCBI Taxonomy" id="2486360"/>
    <lineage>
        <taxon>Eukaryota</taxon>
        <taxon>Fungi</taxon>
        <taxon>Dikarya</taxon>
        <taxon>Ascomycota</taxon>
        <taxon>Pezizomycotina</taxon>
        <taxon>Eurotiomycetes</taxon>
        <taxon>Chaetothyriomycetidae</taxon>
        <taxon>Chaetothyriales</taxon>
        <taxon>Herpotrichiellaceae</taxon>
        <taxon>Exophiala</taxon>
    </lineage>
</organism>
<dbReference type="CDD" id="cd09917">
    <property type="entry name" value="F-box_SF"/>
    <property type="match status" value="1"/>
</dbReference>
<dbReference type="SUPFAM" id="SSF81383">
    <property type="entry name" value="F-box domain"/>
    <property type="match status" value="1"/>
</dbReference>
<dbReference type="EMBL" id="MU404356">
    <property type="protein sequence ID" value="KAI1611332.1"/>
    <property type="molecule type" value="Genomic_DNA"/>
</dbReference>
<accession>A0AAN6IB46</accession>
<evidence type="ECO:0000313" key="3">
    <source>
        <dbReference type="EMBL" id="KAI1611332.1"/>
    </source>
</evidence>
<evidence type="ECO:0000256" key="1">
    <source>
        <dbReference type="SAM" id="MobiDB-lite"/>
    </source>
</evidence>